<evidence type="ECO:0000313" key="9">
    <source>
        <dbReference type="EMBL" id="KAJ8925243.1"/>
    </source>
</evidence>
<comment type="caution">
    <text evidence="9">The sequence shown here is derived from an EMBL/GenBank/DDBJ whole genome shotgun (WGS) entry which is preliminary data.</text>
</comment>
<keyword evidence="10" id="KW-1185">Reference proteome</keyword>
<dbReference type="Gene3D" id="3.90.640.10">
    <property type="entry name" value="Actin, Chain A, domain 4"/>
    <property type="match status" value="1"/>
</dbReference>
<dbReference type="FunFam" id="3.90.640.10:FF:000014">
    <property type="entry name" value="Putative actin-related protein 6"/>
    <property type="match status" value="1"/>
</dbReference>
<evidence type="ECO:0000256" key="8">
    <source>
        <dbReference type="SAM" id="MobiDB-lite"/>
    </source>
</evidence>
<name>A0AAV8WFP3_9CUCU</name>
<dbReference type="AlphaFoldDB" id="A0AAV8WFP3"/>
<evidence type="ECO:0000256" key="7">
    <source>
        <dbReference type="ARBA" id="ARBA00074635"/>
    </source>
</evidence>
<dbReference type="PANTHER" id="PTHR11937">
    <property type="entry name" value="ACTIN"/>
    <property type="match status" value="1"/>
</dbReference>
<feature type="compositionally biased region" description="Polar residues" evidence="8">
    <location>
        <begin position="517"/>
        <end position="529"/>
    </location>
</feature>
<dbReference type="Gene3D" id="3.30.420.40">
    <property type="match status" value="2"/>
</dbReference>
<dbReference type="Gene3D" id="2.30.36.70">
    <property type="entry name" value="Actin, Chain A, domain 2"/>
    <property type="match status" value="1"/>
</dbReference>
<accession>A0AAV8WFP3</accession>
<evidence type="ECO:0000256" key="1">
    <source>
        <dbReference type="ARBA" id="ARBA00004123"/>
    </source>
</evidence>
<keyword evidence="5" id="KW-0206">Cytoskeleton</keyword>
<dbReference type="CDD" id="cd10210">
    <property type="entry name" value="ASKHA_NBD_Arp6"/>
    <property type="match status" value="1"/>
</dbReference>
<dbReference type="InterPro" id="IPR043129">
    <property type="entry name" value="ATPase_NBD"/>
</dbReference>
<gene>
    <name evidence="9" type="ORF">NQ315_001430</name>
</gene>
<evidence type="ECO:0000256" key="5">
    <source>
        <dbReference type="ARBA" id="ARBA00023212"/>
    </source>
</evidence>
<comment type="subcellular location">
    <subcellularLocation>
        <location evidence="2">Cytoplasm</location>
        <location evidence="2">Cytoskeleton</location>
    </subcellularLocation>
    <subcellularLocation>
        <location evidence="1">Nucleus</location>
    </subcellularLocation>
</comment>
<feature type="compositionally biased region" description="Polar residues" evidence="8">
    <location>
        <begin position="1"/>
        <end position="12"/>
    </location>
</feature>
<reference evidence="9 10" key="1">
    <citation type="journal article" date="2023" name="Insect Mol. Biol.">
        <title>Genome sequencing provides insights into the evolution of gene families encoding plant cell wall-degrading enzymes in longhorned beetles.</title>
        <authorList>
            <person name="Shin N.R."/>
            <person name="Okamura Y."/>
            <person name="Kirsch R."/>
            <person name="Pauchet Y."/>
        </authorList>
    </citation>
    <scope>NUCLEOTIDE SEQUENCE [LARGE SCALE GENOMIC DNA]</scope>
    <source>
        <strain evidence="9">EAD_L_NR</strain>
    </source>
</reference>
<feature type="compositionally biased region" description="Polar residues" evidence="8">
    <location>
        <begin position="488"/>
        <end position="504"/>
    </location>
</feature>
<dbReference type="SUPFAM" id="SSF53067">
    <property type="entry name" value="Actin-like ATPase domain"/>
    <property type="match status" value="2"/>
</dbReference>
<protein>
    <recommendedName>
        <fullName evidence="7">Actin-related protein 6</fullName>
    </recommendedName>
</protein>
<dbReference type="Proteomes" id="UP001159042">
    <property type="component" value="Unassembled WGS sequence"/>
</dbReference>
<dbReference type="GO" id="GO:0005634">
    <property type="term" value="C:nucleus"/>
    <property type="evidence" value="ECO:0007669"/>
    <property type="project" value="UniProtKB-SubCell"/>
</dbReference>
<feature type="region of interest" description="Disordered" evidence="8">
    <location>
        <begin position="488"/>
        <end position="551"/>
    </location>
</feature>
<evidence type="ECO:0000256" key="6">
    <source>
        <dbReference type="ARBA" id="ARBA00023242"/>
    </source>
</evidence>
<keyword evidence="6" id="KW-0539">Nucleus</keyword>
<dbReference type="GO" id="GO:0005856">
    <property type="term" value="C:cytoskeleton"/>
    <property type="evidence" value="ECO:0007669"/>
    <property type="project" value="UniProtKB-SubCell"/>
</dbReference>
<dbReference type="Pfam" id="PF00022">
    <property type="entry name" value="Actin"/>
    <property type="match status" value="1"/>
</dbReference>
<keyword evidence="4" id="KW-0963">Cytoplasm</keyword>
<sequence>MNSFEQKTYSKLSSDRNDRIRTKRRRSSVGPSDSNKEAKKECDLMAVIVDSGAYTIKAGLSSQQNSTLIPNCIMKAKSERKRLFVGNQIDECRDCSGLYFLLPCERGYITKWDVQKPVWDYVFSKNVCPINDNPVIVTQPLFNFKSIQDCMDEIFFEEYEVNSMFRLNPTDLARLKYAEELKLKDDVPCVIVDSGFSFTHVIPYINGNKYLNGIRRLNVGGKLLTNHLKDIISYRQYNVMEETYVINQVKEDTCYVAENVKEELKIAAKTGSANHIVRNYVLPDFNNIRRGYIQDPNNSDQKEKEESCQILRLNNERFIVPEILFHPSDIGMKSMGIAEAVVKSIYSCPKQQQENLAKNILLIGGNCKFPGFRSRIYADLRSQLPQAWEVNVYLPNDPISYCWEGGRPLLRTPDFKNFLVTKDEYEELGSSIIQQRFNTWMIDNSTANEEPKRAVEVYKYLDKLNSQTIFGKQDNGNNSLETKVNKENINLSMTPPENGDSGTPISLGDEFDLGTGSEDTSQDSFQQPTEPEIISRTARKANLRNNSPENMVSVNKDFESFTSDDLTNSAELFPLGTGSYL</sequence>
<dbReference type="SMART" id="SM00268">
    <property type="entry name" value="ACTIN"/>
    <property type="match status" value="1"/>
</dbReference>
<evidence type="ECO:0000256" key="2">
    <source>
        <dbReference type="ARBA" id="ARBA00004245"/>
    </source>
</evidence>
<dbReference type="EMBL" id="JANEYG010000002">
    <property type="protein sequence ID" value="KAJ8925243.1"/>
    <property type="molecule type" value="Genomic_DNA"/>
</dbReference>
<proteinExistence type="inferred from homology"/>
<organism evidence="9 10">
    <name type="scientific">Exocentrus adspersus</name>
    <dbReference type="NCBI Taxonomy" id="1586481"/>
    <lineage>
        <taxon>Eukaryota</taxon>
        <taxon>Metazoa</taxon>
        <taxon>Ecdysozoa</taxon>
        <taxon>Arthropoda</taxon>
        <taxon>Hexapoda</taxon>
        <taxon>Insecta</taxon>
        <taxon>Pterygota</taxon>
        <taxon>Neoptera</taxon>
        <taxon>Endopterygota</taxon>
        <taxon>Coleoptera</taxon>
        <taxon>Polyphaga</taxon>
        <taxon>Cucujiformia</taxon>
        <taxon>Chrysomeloidea</taxon>
        <taxon>Cerambycidae</taxon>
        <taxon>Lamiinae</taxon>
        <taxon>Acanthocinini</taxon>
        <taxon>Exocentrus</taxon>
    </lineage>
</organism>
<comment type="similarity">
    <text evidence="3">Belongs to the actin family. ARP6 subfamily.</text>
</comment>
<feature type="region of interest" description="Disordered" evidence="8">
    <location>
        <begin position="1"/>
        <end position="37"/>
    </location>
</feature>
<dbReference type="InterPro" id="IPR004000">
    <property type="entry name" value="Actin"/>
</dbReference>
<evidence type="ECO:0000256" key="4">
    <source>
        <dbReference type="ARBA" id="ARBA00022490"/>
    </source>
</evidence>
<evidence type="ECO:0000313" key="10">
    <source>
        <dbReference type="Proteomes" id="UP001159042"/>
    </source>
</evidence>
<evidence type="ECO:0000256" key="3">
    <source>
        <dbReference type="ARBA" id="ARBA00005665"/>
    </source>
</evidence>
<dbReference type="FunFam" id="2.30.36.70:FF:000003">
    <property type="entry name" value="Actin-related protein 6"/>
    <property type="match status" value="1"/>
</dbReference>